<comment type="caution">
    <text evidence="19">The sequence shown here is derived from an EMBL/GenBank/DDBJ whole genome shotgun (WGS) entry which is preliminary data.</text>
</comment>
<evidence type="ECO:0000313" key="19">
    <source>
        <dbReference type="EMBL" id="HIS83636.1"/>
    </source>
</evidence>
<gene>
    <name evidence="19" type="ORF">IAD41_08550</name>
</gene>
<keyword evidence="11" id="KW-0472">Membrane</keyword>
<evidence type="ECO:0000256" key="9">
    <source>
        <dbReference type="ARBA" id="ARBA00023065"/>
    </source>
</evidence>
<dbReference type="GO" id="GO:0046930">
    <property type="term" value="C:pore complex"/>
    <property type="evidence" value="ECO:0007669"/>
    <property type="project" value="UniProtKB-KW"/>
</dbReference>
<evidence type="ECO:0000259" key="16">
    <source>
        <dbReference type="Pfam" id="PF02563"/>
    </source>
</evidence>
<evidence type="ECO:0000256" key="14">
    <source>
        <dbReference type="ARBA" id="ARBA00023288"/>
    </source>
</evidence>
<evidence type="ECO:0000256" key="2">
    <source>
        <dbReference type="ARBA" id="ARBA00009450"/>
    </source>
</evidence>
<reference evidence="19" key="1">
    <citation type="submission" date="2020-10" db="EMBL/GenBank/DDBJ databases">
        <authorList>
            <person name="Gilroy R."/>
        </authorList>
    </citation>
    <scope>NUCLEOTIDE SEQUENCE</scope>
    <source>
        <strain evidence="19">CHK152-2994</strain>
    </source>
</reference>
<evidence type="ECO:0000259" key="18">
    <source>
        <dbReference type="Pfam" id="PF22461"/>
    </source>
</evidence>
<comment type="similarity">
    <text evidence="2">Belongs to the BexD/CtrA/VexA family.</text>
</comment>
<evidence type="ECO:0000256" key="7">
    <source>
        <dbReference type="ARBA" id="ARBA00022729"/>
    </source>
</evidence>
<dbReference type="InterPro" id="IPR003715">
    <property type="entry name" value="Poly_export_N"/>
</dbReference>
<dbReference type="Gene3D" id="3.30.1950.10">
    <property type="entry name" value="wza like domain"/>
    <property type="match status" value="1"/>
</dbReference>
<dbReference type="InterPro" id="IPR019554">
    <property type="entry name" value="Soluble_ligand-bd"/>
</dbReference>
<evidence type="ECO:0000256" key="13">
    <source>
        <dbReference type="ARBA" id="ARBA00023237"/>
    </source>
</evidence>
<protein>
    <submittedName>
        <fullName evidence="19">SLBB domain-containing protein</fullName>
    </submittedName>
</protein>
<dbReference type="Pfam" id="PF02563">
    <property type="entry name" value="Poly_export"/>
    <property type="match status" value="1"/>
</dbReference>
<keyword evidence="9" id="KW-0406">Ion transport</keyword>
<evidence type="ECO:0000313" key="20">
    <source>
        <dbReference type="Proteomes" id="UP000824139"/>
    </source>
</evidence>
<feature type="domain" description="Soluble ligand binding" evidence="17">
    <location>
        <begin position="585"/>
        <end position="628"/>
    </location>
</feature>
<keyword evidence="7 15" id="KW-0732">Signal</keyword>
<evidence type="ECO:0000256" key="3">
    <source>
        <dbReference type="ARBA" id="ARBA00022448"/>
    </source>
</evidence>
<reference evidence="19" key="2">
    <citation type="journal article" date="2021" name="PeerJ">
        <title>Extensive microbial diversity within the chicken gut microbiome revealed by metagenomics and culture.</title>
        <authorList>
            <person name="Gilroy R."/>
            <person name="Ravi A."/>
            <person name="Getino M."/>
            <person name="Pursley I."/>
            <person name="Horton D.L."/>
            <person name="Alikhan N.F."/>
            <person name="Baker D."/>
            <person name="Gharbi K."/>
            <person name="Hall N."/>
            <person name="Watson M."/>
            <person name="Adriaenssens E.M."/>
            <person name="Foster-Nyarko E."/>
            <person name="Jarju S."/>
            <person name="Secka A."/>
            <person name="Antonio M."/>
            <person name="Oren A."/>
            <person name="Chaudhuri R.R."/>
            <person name="La Ragione R."/>
            <person name="Hildebrand F."/>
            <person name="Pallen M.J."/>
        </authorList>
    </citation>
    <scope>NUCLEOTIDE SEQUENCE</scope>
    <source>
        <strain evidence="19">CHK152-2994</strain>
    </source>
</reference>
<dbReference type="Proteomes" id="UP000824139">
    <property type="component" value="Unassembled WGS sequence"/>
</dbReference>
<name>A0A9D1FY69_9BACT</name>
<dbReference type="Pfam" id="PF22461">
    <property type="entry name" value="SLBB_2"/>
    <property type="match status" value="1"/>
</dbReference>
<keyword evidence="14" id="KW-0449">Lipoprotein</keyword>
<keyword evidence="3" id="KW-0813">Transport</keyword>
<evidence type="ECO:0000256" key="6">
    <source>
        <dbReference type="ARBA" id="ARBA00022692"/>
    </source>
</evidence>
<evidence type="ECO:0000256" key="10">
    <source>
        <dbReference type="ARBA" id="ARBA00023114"/>
    </source>
</evidence>
<dbReference type="GO" id="GO:0009279">
    <property type="term" value="C:cell outer membrane"/>
    <property type="evidence" value="ECO:0007669"/>
    <property type="project" value="UniProtKB-SubCell"/>
</dbReference>
<evidence type="ECO:0000256" key="8">
    <source>
        <dbReference type="ARBA" id="ARBA00023047"/>
    </source>
</evidence>
<keyword evidence="12" id="KW-0564">Palmitate</keyword>
<sequence>MKKILTLAILLTFCMEPLAFASSDVADTASAAARVKMVQNEDPAINLDAFENNYQEAAEASAPKVVLSPIEQIFNGKDTAVSGKVLHQAGYDLFTSGSTSQTSVGKFGNSYKLSIGEKINVYTYGDSVDVMAISGASLVSPSSSTQVDSKGNIFIPGVGLVKAENRTISDVENEVNRVAAQKYKSMKIRLTVATGQEFSVFVYGQVNRPGRVLIGNNSSVFDALNAAGGVKKTGTLRNISYTSDNKTKSVDLYKTLFFGNDDGIIVRPNDKIFVGKIGDVAAIKNGVTVPAIYEILPGENIEKVVAFAGGLLPQTQVSEVTLIGFDANLKQKTAENIAWDKARSKVLRSGDSVEFRELYNNAENIVTIQGNVKHPTTYAYKDGMRLSDILKSEDELLEETFINQAVIRRISGKDNTIETIPIFLKEFFAGMNDPVLQPKDIINVYKNTNSLFVDVYGCINTPKHLTYTAGMTLNDVMTDIQFLESDVQKQDVETENKEQAETEVAYQKGAVEENSVHLAAGTANSNKLIPAEKVAVEITTPSGATQVYYLYDIMINSDRIKSIAISPEDKIFFRTLRGNEIMKTVKVSGFVKHPGVYTFVEGKRLADVIKMAGGLSKEADLRGIVFKRTNLQGKQVELAHKNNERDIKLIEGRMASAYKPTEADQQSKAEMLEMLKAEDQTIAQKYTGQIALNIKDNDVDKIKDLDNIEVQDGDDIYIPRTSNHVSIIGEVYNEQSFVYKKGANAKYYIKEVGGYTPNANKFRLYKVSVNGRAEKIRNGSNIQPGDTIVVPRKIAGNDWITPICETLKGVASIIVMAFAINKW</sequence>
<dbReference type="PANTHER" id="PTHR33619:SF3">
    <property type="entry name" value="POLYSACCHARIDE EXPORT PROTEIN GFCE-RELATED"/>
    <property type="match status" value="1"/>
</dbReference>
<keyword evidence="13" id="KW-0998">Cell outer membrane</keyword>
<evidence type="ECO:0000256" key="11">
    <source>
        <dbReference type="ARBA" id="ARBA00023136"/>
    </source>
</evidence>
<comment type="subcellular location">
    <subcellularLocation>
        <location evidence="1">Cell outer membrane</location>
        <topology evidence="1">Multi-pass membrane protein</topology>
    </subcellularLocation>
</comment>
<feature type="domain" description="Polysaccharide export protein N-terminal" evidence="16">
    <location>
        <begin position="109"/>
        <end position="192"/>
    </location>
</feature>
<dbReference type="EMBL" id="DVJO01000182">
    <property type="protein sequence ID" value="HIS83636.1"/>
    <property type="molecule type" value="Genomic_DNA"/>
</dbReference>
<keyword evidence="8" id="KW-0625">Polysaccharide transport</keyword>
<dbReference type="GO" id="GO:0006811">
    <property type="term" value="P:monoatomic ion transport"/>
    <property type="evidence" value="ECO:0007669"/>
    <property type="project" value="UniProtKB-KW"/>
</dbReference>
<dbReference type="GO" id="GO:0015288">
    <property type="term" value="F:porin activity"/>
    <property type="evidence" value="ECO:0007669"/>
    <property type="project" value="UniProtKB-KW"/>
</dbReference>
<dbReference type="InterPro" id="IPR054765">
    <property type="entry name" value="SLBB_dom"/>
</dbReference>
<keyword evidence="10" id="KW-0626">Porin</keyword>
<evidence type="ECO:0000256" key="5">
    <source>
        <dbReference type="ARBA" id="ARBA00022597"/>
    </source>
</evidence>
<evidence type="ECO:0000256" key="12">
    <source>
        <dbReference type="ARBA" id="ARBA00023139"/>
    </source>
</evidence>
<dbReference type="PANTHER" id="PTHR33619">
    <property type="entry name" value="POLYSACCHARIDE EXPORT PROTEIN GFCE-RELATED"/>
    <property type="match status" value="1"/>
</dbReference>
<accession>A0A9D1FY69</accession>
<dbReference type="InterPro" id="IPR049712">
    <property type="entry name" value="Poly_export"/>
</dbReference>
<evidence type="ECO:0000259" key="17">
    <source>
        <dbReference type="Pfam" id="PF10531"/>
    </source>
</evidence>
<dbReference type="Pfam" id="PF10531">
    <property type="entry name" value="SLBB"/>
    <property type="match status" value="2"/>
</dbReference>
<feature type="domain" description="Soluble ligand binding" evidence="17">
    <location>
        <begin position="365"/>
        <end position="390"/>
    </location>
</feature>
<feature type="domain" description="SLBB" evidence="18">
    <location>
        <begin position="200"/>
        <end position="274"/>
    </location>
</feature>
<evidence type="ECO:0000256" key="1">
    <source>
        <dbReference type="ARBA" id="ARBA00004571"/>
    </source>
</evidence>
<evidence type="ECO:0000256" key="4">
    <source>
        <dbReference type="ARBA" id="ARBA00022452"/>
    </source>
</evidence>
<feature type="chain" id="PRO_5039413328" evidence="15">
    <location>
        <begin position="22"/>
        <end position="823"/>
    </location>
</feature>
<proteinExistence type="inferred from homology"/>
<keyword evidence="6" id="KW-0812">Transmembrane</keyword>
<dbReference type="AlphaFoldDB" id="A0A9D1FY69"/>
<evidence type="ECO:0000256" key="15">
    <source>
        <dbReference type="SAM" id="SignalP"/>
    </source>
</evidence>
<keyword evidence="4" id="KW-1134">Transmembrane beta strand</keyword>
<feature type="signal peptide" evidence="15">
    <location>
        <begin position="1"/>
        <end position="21"/>
    </location>
</feature>
<organism evidence="19 20">
    <name type="scientific">Candidatus Scatenecus faecavium</name>
    <dbReference type="NCBI Taxonomy" id="2840915"/>
    <lineage>
        <taxon>Bacteria</taxon>
        <taxon>Candidatus Scatenecus</taxon>
    </lineage>
</organism>
<dbReference type="GO" id="GO:0015159">
    <property type="term" value="F:polysaccharide transmembrane transporter activity"/>
    <property type="evidence" value="ECO:0007669"/>
    <property type="project" value="InterPro"/>
</dbReference>
<dbReference type="Gene3D" id="3.10.560.10">
    <property type="entry name" value="Outer membrane lipoprotein wza domain like"/>
    <property type="match status" value="4"/>
</dbReference>
<keyword evidence="5" id="KW-0762">Sugar transport</keyword>